<reference evidence="2 3" key="1">
    <citation type="journal article" date="2020" name="G3 (Bethesda)">
        <title>Improved Reference Genome for Cyclotella cryptica CCMP332, a Model for Cell Wall Morphogenesis, Salinity Adaptation, and Lipid Production in Diatoms (Bacillariophyta).</title>
        <authorList>
            <person name="Roberts W.R."/>
            <person name="Downey K.M."/>
            <person name="Ruck E.C."/>
            <person name="Traller J.C."/>
            <person name="Alverson A.J."/>
        </authorList>
    </citation>
    <scope>NUCLEOTIDE SEQUENCE [LARGE SCALE GENOMIC DNA]</scope>
    <source>
        <strain evidence="2 3">CCMP332</strain>
    </source>
</reference>
<dbReference type="EMBL" id="JABMIG020000029">
    <property type="protein sequence ID" value="KAL3801050.1"/>
    <property type="molecule type" value="Genomic_DNA"/>
</dbReference>
<dbReference type="Proteomes" id="UP001516023">
    <property type="component" value="Unassembled WGS sequence"/>
</dbReference>
<keyword evidence="3" id="KW-1185">Reference proteome</keyword>
<evidence type="ECO:0000313" key="2">
    <source>
        <dbReference type="EMBL" id="KAL3801050.1"/>
    </source>
</evidence>
<protein>
    <submittedName>
        <fullName evidence="2">Uncharacterized protein</fullName>
    </submittedName>
</protein>
<evidence type="ECO:0000256" key="1">
    <source>
        <dbReference type="SAM" id="MobiDB-lite"/>
    </source>
</evidence>
<name>A0ABD3QL62_9STRA</name>
<feature type="compositionally biased region" description="Low complexity" evidence="1">
    <location>
        <begin position="82"/>
        <end position="92"/>
    </location>
</feature>
<accession>A0ABD3QL62</accession>
<comment type="caution">
    <text evidence="2">The sequence shown here is derived from an EMBL/GenBank/DDBJ whole genome shotgun (WGS) entry which is preliminary data.</text>
</comment>
<dbReference type="AlphaFoldDB" id="A0ABD3QL62"/>
<proteinExistence type="predicted"/>
<sequence>MEIGLDAPWKWWNEGQVTPAQGGSFYALNFHFFLERRPTKKIESGANTSTCVTFAVKNKSAKTSGSKEAYYHSDVLTSLPLTQTTNTHTQQTSDRLGDNTTPHNEPTIVSYFAVGIFFLSSHLIVGCHQLP</sequence>
<feature type="region of interest" description="Disordered" evidence="1">
    <location>
        <begin position="82"/>
        <end position="101"/>
    </location>
</feature>
<organism evidence="2 3">
    <name type="scientific">Cyclotella cryptica</name>
    <dbReference type="NCBI Taxonomy" id="29204"/>
    <lineage>
        <taxon>Eukaryota</taxon>
        <taxon>Sar</taxon>
        <taxon>Stramenopiles</taxon>
        <taxon>Ochrophyta</taxon>
        <taxon>Bacillariophyta</taxon>
        <taxon>Coscinodiscophyceae</taxon>
        <taxon>Thalassiosirophycidae</taxon>
        <taxon>Stephanodiscales</taxon>
        <taxon>Stephanodiscaceae</taxon>
        <taxon>Cyclotella</taxon>
    </lineage>
</organism>
<gene>
    <name evidence="2" type="ORF">HJC23_002343</name>
</gene>
<evidence type="ECO:0000313" key="3">
    <source>
        <dbReference type="Proteomes" id="UP001516023"/>
    </source>
</evidence>